<dbReference type="Pfam" id="PF20147">
    <property type="entry name" value="Crinkler"/>
    <property type="match status" value="1"/>
</dbReference>
<comment type="caution">
    <text evidence="5">The sequence shown here is derived from an EMBL/GenBank/DDBJ whole genome shotgun (WGS) entry which is preliminary data.</text>
</comment>
<evidence type="ECO:0000313" key="5">
    <source>
        <dbReference type="EMBL" id="CAB5370099.1"/>
    </source>
</evidence>
<keyword evidence="3" id="KW-0964">Secreted</keyword>
<dbReference type="GO" id="GO:0043657">
    <property type="term" value="C:host cell"/>
    <property type="evidence" value="ECO:0007669"/>
    <property type="project" value="UniProtKB-SubCell"/>
</dbReference>
<organism evidence="5 6">
    <name type="scientific">Rhizophagus irregularis</name>
    <dbReference type="NCBI Taxonomy" id="588596"/>
    <lineage>
        <taxon>Eukaryota</taxon>
        <taxon>Fungi</taxon>
        <taxon>Fungi incertae sedis</taxon>
        <taxon>Mucoromycota</taxon>
        <taxon>Glomeromycotina</taxon>
        <taxon>Glomeromycetes</taxon>
        <taxon>Glomerales</taxon>
        <taxon>Glomeraceae</taxon>
        <taxon>Rhizophagus</taxon>
    </lineage>
</organism>
<feature type="domain" description="Crinkler effector protein N-terminal" evidence="4">
    <location>
        <begin position="103"/>
        <end position="214"/>
    </location>
</feature>
<comment type="subcellular location">
    <subcellularLocation>
        <location evidence="1">Host cell</location>
    </subcellularLocation>
    <subcellularLocation>
        <location evidence="2">Secreted</location>
    </subcellularLocation>
</comment>
<dbReference type="VEuPathDB" id="FungiDB:RhiirFUN_020829"/>
<gene>
    <name evidence="5" type="ORF">CHRIB12_LOCUS12515</name>
</gene>
<dbReference type="EMBL" id="CAGKOT010000027">
    <property type="protein sequence ID" value="CAB5370099.1"/>
    <property type="molecule type" value="Genomic_DNA"/>
</dbReference>
<proteinExistence type="predicted"/>
<evidence type="ECO:0000256" key="3">
    <source>
        <dbReference type="ARBA" id="ARBA00022525"/>
    </source>
</evidence>
<dbReference type="AlphaFoldDB" id="A0A915ZD78"/>
<reference evidence="5" key="1">
    <citation type="submission" date="2020-05" db="EMBL/GenBank/DDBJ databases">
        <authorList>
            <person name="Rincon C."/>
            <person name="Sanders R I."/>
            <person name="Robbins C."/>
            <person name="Chaturvedi A."/>
        </authorList>
    </citation>
    <scope>NUCLEOTIDE SEQUENCE</scope>
    <source>
        <strain evidence="5">CHB12</strain>
    </source>
</reference>
<accession>A0A915ZD78</accession>
<dbReference type="GO" id="GO:0005576">
    <property type="term" value="C:extracellular region"/>
    <property type="evidence" value="ECO:0007669"/>
    <property type="project" value="UniProtKB-SubCell"/>
</dbReference>
<evidence type="ECO:0000259" key="4">
    <source>
        <dbReference type="Pfam" id="PF20147"/>
    </source>
</evidence>
<evidence type="ECO:0000256" key="2">
    <source>
        <dbReference type="ARBA" id="ARBA00004613"/>
    </source>
</evidence>
<dbReference type="InterPro" id="IPR045379">
    <property type="entry name" value="Crinkler_N"/>
</dbReference>
<evidence type="ECO:0000313" key="6">
    <source>
        <dbReference type="Proteomes" id="UP000684084"/>
    </source>
</evidence>
<dbReference type="VEuPathDB" id="FungiDB:RhiirFUN_020828"/>
<name>A0A915ZD78_9GLOM</name>
<evidence type="ECO:0000256" key="1">
    <source>
        <dbReference type="ARBA" id="ARBA00004340"/>
    </source>
</evidence>
<sequence>MMIVYPVLIELPYYPLELRSEIWGPSRTSATEMSGVGPRRCVVYGPLCDSLHSGRPYTTGIRLTAPGPGRMRYVEVQPTFRKKLSRKITQNKESKMSSTTSNIHLVCFVRGETGKDIFPVVIDNNSTVENLGVEIRKVRQDLSQKNFDLYVRKFKQPNHGLVNTVNTTEKKQGELMEPPNKFTYYFSVEDIKGLKKNPPYLQYDGEIGPIHVIVYLQEVLEKDPEDTGL</sequence>
<dbReference type="Proteomes" id="UP000684084">
    <property type="component" value="Unassembled WGS sequence"/>
</dbReference>
<protein>
    <recommendedName>
        <fullName evidence="4">Crinkler effector protein N-terminal domain-containing protein</fullName>
    </recommendedName>
</protein>